<dbReference type="Pfam" id="PF00232">
    <property type="entry name" value="Glyco_hydro_1"/>
    <property type="match status" value="1"/>
</dbReference>
<reference evidence="5" key="1">
    <citation type="submission" date="2021-04" db="EMBL/GenBank/DDBJ databases">
        <title>Genomic sequence of Actinosynnema pretiosum subsp. pretiosum ATCC 31280 (C-14919).</title>
        <authorList>
            <person name="Bai L."/>
            <person name="Wang X."/>
            <person name="Xiao Y."/>
        </authorList>
    </citation>
    <scope>NUCLEOTIDE SEQUENCE</scope>
    <source>
        <strain evidence="5">ATCC 31280</strain>
    </source>
</reference>
<evidence type="ECO:0000256" key="1">
    <source>
        <dbReference type="ARBA" id="ARBA00010838"/>
    </source>
</evidence>
<dbReference type="PROSITE" id="PS00653">
    <property type="entry name" value="GLYCOSYL_HYDROL_F1_2"/>
    <property type="match status" value="1"/>
</dbReference>
<dbReference type="Proteomes" id="UP000677152">
    <property type="component" value="Chromosome"/>
</dbReference>
<evidence type="ECO:0000256" key="4">
    <source>
        <dbReference type="RuleBase" id="RU003690"/>
    </source>
</evidence>
<sequence length="420" mass="45406">MTGPDFLWGVSTSAFQIEGGFDEDGRLPSVWDEFPSFEGQTARVACDHRNRHAEDVALLRELGVNAYRFSLSWPRVEGGRAAGSGSAASSGLDFYDRLVDDLLDAGIAPVATLYHWDTPAHVEEAGGWLARDTAHRLADYAATAAARLADRVAMWIPVNEPAIVTLLGYATGQHAPGKALLFDALPAAHHLNLGHGLAVQALRAAGATSVGTANNHTPAWAATGSAEDAAAASAYADLHNWLYADPVLAGRYPESLVDLLPVEDGDLATIAQPLDFYGVNYYNPTRLSAPSPGNPLPFDLVPITEHPVTGFGWPVVPAGLGEMIGALRTRHPNLPPVHVTESGCSYPHSLDDTERVDYLAAHSEAAIAAGAKGYFVWSVLDNFEWDSGYSQRFGLVHVDYATQRRTPRASFRWYRDRIRR</sequence>
<proteinExistence type="inferred from homology"/>
<dbReference type="GO" id="GO:0005829">
    <property type="term" value="C:cytosol"/>
    <property type="evidence" value="ECO:0007669"/>
    <property type="project" value="TreeGrafter"/>
</dbReference>
<gene>
    <name evidence="5" type="ORF">KCV87_20300</name>
</gene>
<dbReference type="AlphaFoldDB" id="A0AA45R1X1"/>
<accession>A0AA45R1X1</accession>
<dbReference type="EMBL" id="CP073249">
    <property type="protein sequence ID" value="QUF01875.1"/>
    <property type="molecule type" value="Genomic_DNA"/>
</dbReference>
<keyword evidence="2" id="KW-0378">Hydrolase</keyword>
<dbReference type="InterPro" id="IPR001360">
    <property type="entry name" value="Glyco_hydro_1"/>
</dbReference>
<comment type="similarity">
    <text evidence="1 4">Belongs to the glycosyl hydrolase 1 family.</text>
</comment>
<dbReference type="PANTHER" id="PTHR10353">
    <property type="entry name" value="GLYCOSYL HYDROLASE"/>
    <property type="match status" value="1"/>
</dbReference>
<dbReference type="PRINTS" id="PR00131">
    <property type="entry name" value="GLHYDRLASE1"/>
</dbReference>
<evidence type="ECO:0000256" key="3">
    <source>
        <dbReference type="ARBA" id="ARBA00023295"/>
    </source>
</evidence>
<organism evidence="5 6">
    <name type="scientific">Actinosynnema pretiosum subsp. pretiosum</name>
    <dbReference type="NCBI Taxonomy" id="103721"/>
    <lineage>
        <taxon>Bacteria</taxon>
        <taxon>Bacillati</taxon>
        <taxon>Actinomycetota</taxon>
        <taxon>Actinomycetes</taxon>
        <taxon>Pseudonocardiales</taxon>
        <taxon>Pseudonocardiaceae</taxon>
        <taxon>Actinosynnema</taxon>
    </lineage>
</organism>
<dbReference type="GO" id="GO:0016052">
    <property type="term" value="P:carbohydrate catabolic process"/>
    <property type="evidence" value="ECO:0007669"/>
    <property type="project" value="TreeGrafter"/>
</dbReference>
<evidence type="ECO:0000313" key="5">
    <source>
        <dbReference type="EMBL" id="QUF01875.1"/>
    </source>
</evidence>
<evidence type="ECO:0000313" key="6">
    <source>
        <dbReference type="Proteomes" id="UP000677152"/>
    </source>
</evidence>
<name>A0AA45R1X1_9PSEU</name>
<evidence type="ECO:0000256" key="2">
    <source>
        <dbReference type="ARBA" id="ARBA00022801"/>
    </source>
</evidence>
<protein>
    <submittedName>
        <fullName evidence="5">Family 1 glycosylhydrolase</fullName>
    </submittedName>
</protein>
<keyword evidence="3" id="KW-0326">Glycosidase</keyword>
<dbReference type="GO" id="GO:0008422">
    <property type="term" value="F:beta-glucosidase activity"/>
    <property type="evidence" value="ECO:0007669"/>
    <property type="project" value="TreeGrafter"/>
</dbReference>
<dbReference type="InterPro" id="IPR033132">
    <property type="entry name" value="GH_1_N_CS"/>
</dbReference>
<dbReference type="SUPFAM" id="SSF51445">
    <property type="entry name" value="(Trans)glycosidases"/>
    <property type="match status" value="1"/>
</dbReference>
<dbReference type="Gene3D" id="3.20.20.80">
    <property type="entry name" value="Glycosidases"/>
    <property type="match status" value="1"/>
</dbReference>
<dbReference type="PANTHER" id="PTHR10353:SF36">
    <property type="entry name" value="LP05116P"/>
    <property type="match status" value="1"/>
</dbReference>
<dbReference type="InterPro" id="IPR017853">
    <property type="entry name" value="GH"/>
</dbReference>